<keyword evidence="3" id="KW-1185">Reference proteome</keyword>
<feature type="region of interest" description="Disordered" evidence="1">
    <location>
        <begin position="70"/>
        <end position="139"/>
    </location>
</feature>
<evidence type="ECO:0000256" key="1">
    <source>
        <dbReference type="SAM" id="MobiDB-lite"/>
    </source>
</evidence>
<dbReference type="Proteomes" id="UP000077069">
    <property type="component" value="Unassembled WGS sequence"/>
</dbReference>
<sequence length="148" mass="15102">MENGGHCRSSTAFDADILFACGGAPAIGGVLPPAAHCIILQKPSPSHTYSAWLGAALYLRIEQHRNEGRAACLSLSPGPSPPRQRPFSSAGSSAGVQHQSSLSQPSPAFAQLQPASSSTMSGGPSSLLDPPSAASTANCGLWWAPIPV</sequence>
<protein>
    <submittedName>
        <fullName evidence="2">Uncharacterized protein</fullName>
    </submittedName>
</protein>
<evidence type="ECO:0000313" key="3">
    <source>
        <dbReference type="Proteomes" id="UP000077069"/>
    </source>
</evidence>
<dbReference type="AlphaFoldDB" id="A0A177D0D5"/>
<dbReference type="GeneID" id="28760966"/>
<evidence type="ECO:0000313" key="2">
    <source>
        <dbReference type="EMBL" id="OAG13144.1"/>
    </source>
</evidence>
<reference evidence="2 3" key="1">
    <citation type="submission" date="2016-05" db="EMBL/GenBank/DDBJ databases">
        <title>Comparative analysis of secretome profiles of manganese(II)-oxidizing ascomycete fungi.</title>
        <authorList>
            <consortium name="DOE Joint Genome Institute"/>
            <person name="Zeiner C.A."/>
            <person name="Purvine S.O."/>
            <person name="Zink E.M."/>
            <person name="Wu S."/>
            <person name="Pasa-Tolic L."/>
            <person name="Chaput D.L."/>
            <person name="Haridas S."/>
            <person name="Grigoriev I.V."/>
            <person name="Santelli C.M."/>
            <person name="Hansel C.M."/>
        </authorList>
    </citation>
    <scope>NUCLEOTIDE SEQUENCE [LARGE SCALE GENOMIC DNA]</scope>
    <source>
        <strain evidence="2 3">AP3s5-JAC2a</strain>
    </source>
</reference>
<feature type="compositionally biased region" description="Low complexity" evidence="1">
    <location>
        <begin position="116"/>
        <end position="135"/>
    </location>
</feature>
<dbReference type="RefSeq" id="XP_018043509.1">
    <property type="nucleotide sequence ID" value="XM_018177480.1"/>
</dbReference>
<gene>
    <name evidence="2" type="ORF">CC84DRAFT_1160358</name>
</gene>
<name>A0A177D0D5_9PLEO</name>
<accession>A0A177D0D5</accession>
<feature type="compositionally biased region" description="Polar residues" evidence="1">
    <location>
        <begin position="86"/>
        <end position="106"/>
    </location>
</feature>
<organism evidence="2 3">
    <name type="scientific">Paraphaeosphaeria sporulosa</name>
    <dbReference type="NCBI Taxonomy" id="1460663"/>
    <lineage>
        <taxon>Eukaryota</taxon>
        <taxon>Fungi</taxon>
        <taxon>Dikarya</taxon>
        <taxon>Ascomycota</taxon>
        <taxon>Pezizomycotina</taxon>
        <taxon>Dothideomycetes</taxon>
        <taxon>Pleosporomycetidae</taxon>
        <taxon>Pleosporales</taxon>
        <taxon>Massarineae</taxon>
        <taxon>Didymosphaeriaceae</taxon>
        <taxon>Paraphaeosphaeria</taxon>
    </lineage>
</organism>
<dbReference type="EMBL" id="KV441548">
    <property type="protein sequence ID" value="OAG13144.1"/>
    <property type="molecule type" value="Genomic_DNA"/>
</dbReference>
<proteinExistence type="predicted"/>
<dbReference type="InParanoid" id="A0A177D0D5"/>